<dbReference type="HOGENOM" id="CLU_3260713_0_0_1"/>
<dbReference type="EMBL" id="AKCT01000320">
    <property type="protein sequence ID" value="EKV04759.1"/>
    <property type="molecule type" value="Genomic_DNA"/>
</dbReference>
<comment type="caution">
    <text evidence="2">The sequence shown here is derived from an EMBL/GenBank/DDBJ whole genome shotgun (WGS) entry which is preliminary data.</text>
</comment>
<keyword evidence="1" id="KW-0472">Membrane</keyword>
<feature type="transmembrane region" description="Helical" evidence="1">
    <location>
        <begin position="25"/>
        <end position="41"/>
    </location>
</feature>
<dbReference type="AlphaFoldDB" id="K9F6R4"/>
<keyword evidence="1" id="KW-1133">Transmembrane helix</keyword>
<evidence type="ECO:0000256" key="1">
    <source>
        <dbReference type="SAM" id="Phobius"/>
    </source>
</evidence>
<gene>
    <name evidence="2" type="ORF">PDIG_87510</name>
</gene>
<keyword evidence="1" id="KW-0812">Transmembrane</keyword>
<evidence type="ECO:0000313" key="3">
    <source>
        <dbReference type="Proteomes" id="UP000009882"/>
    </source>
</evidence>
<name>K9F6R4_PEND2</name>
<evidence type="ECO:0000313" key="2">
    <source>
        <dbReference type="EMBL" id="EKV04759.1"/>
    </source>
</evidence>
<sequence>MAAPLLFTLAFGVFFGPVWDWSSGASIATWVVFGVTLVGWIV</sequence>
<accession>K9F6R4</accession>
<dbReference type="Proteomes" id="UP000009882">
    <property type="component" value="Unassembled WGS sequence"/>
</dbReference>
<proteinExistence type="predicted"/>
<keyword evidence="3" id="KW-1185">Reference proteome</keyword>
<reference evidence="3" key="1">
    <citation type="journal article" date="2012" name="BMC Genomics">
        <title>Genome sequence of the necrotrophic fungus Penicillium digitatum, the main postharvest pathogen of citrus.</title>
        <authorList>
            <person name="Marcet-Houben M."/>
            <person name="Ballester A.-R."/>
            <person name="de la Fuente B."/>
            <person name="Harries E."/>
            <person name="Marcos J.F."/>
            <person name="Gonzalez-Candelas L."/>
            <person name="Gabaldon T."/>
        </authorList>
    </citation>
    <scope>NUCLEOTIDE SEQUENCE [LARGE SCALE GENOMIC DNA]</scope>
    <source>
        <strain evidence="3">PHI26 / CECT 20796</strain>
    </source>
</reference>
<organism evidence="2 3">
    <name type="scientific">Penicillium digitatum (strain PHI26 / CECT 20796)</name>
    <name type="common">Green mold</name>
    <dbReference type="NCBI Taxonomy" id="1170229"/>
    <lineage>
        <taxon>Eukaryota</taxon>
        <taxon>Fungi</taxon>
        <taxon>Dikarya</taxon>
        <taxon>Ascomycota</taxon>
        <taxon>Pezizomycotina</taxon>
        <taxon>Eurotiomycetes</taxon>
        <taxon>Eurotiomycetidae</taxon>
        <taxon>Eurotiales</taxon>
        <taxon>Aspergillaceae</taxon>
        <taxon>Penicillium</taxon>
    </lineage>
</organism>
<dbReference type="InParanoid" id="K9F6R4"/>
<protein>
    <submittedName>
        <fullName evidence="2">Uncharacterized protein</fullName>
    </submittedName>
</protein>